<evidence type="ECO:0008006" key="3">
    <source>
        <dbReference type="Google" id="ProtNLM"/>
    </source>
</evidence>
<comment type="caution">
    <text evidence="1">The sequence shown here is derived from an EMBL/GenBank/DDBJ whole genome shotgun (WGS) entry which is preliminary data.</text>
</comment>
<dbReference type="EMBL" id="PQXN01000010">
    <property type="protein sequence ID" value="TGO63866.1"/>
    <property type="molecule type" value="Genomic_DNA"/>
</dbReference>
<protein>
    <recommendedName>
        <fullName evidence="3">N-acetyltransferase domain-containing protein</fullName>
    </recommendedName>
</protein>
<name>A0A4Z1IR90_9HELO</name>
<dbReference type="Proteomes" id="UP000297527">
    <property type="component" value="Unassembled WGS sequence"/>
</dbReference>
<reference evidence="1 2" key="1">
    <citation type="submission" date="2017-12" db="EMBL/GenBank/DDBJ databases">
        <title>Comparative genomics of Botrytis spp.</title>
        <authorList>
            <person name="Valero-Jimenez C.A."/>
            <person name="Tapia P."/>
            <person name="Veloso J."/>
            <person name="Silva-Moreno E."/>
            <person name="Staats M."/>
            <person name="Valdes J.H."/>
            <person name="Van Kan J.A.L."/>
        </authorList>
    </citation>
    <scope>NUCLEOTIDE SEQUENCE [LARGE SCALE GENOMIC DNA]</scope>
    <source>
        <strain evidence="1 2">MUCL11595</strain>
    </source>
</reference>
<gene>
    <name evidence="1" type="ORF">BCON_0010g00310</name>
</gene>
<accession>A0A4Z1IR90</accession>
<evidence type="ECO:0000313" key="2">
    <source>
        <dbReference type="Proteomes" id="UP000297527"/>
    </source>
</evidence>
<organism evidence="1 2">
    <name type="scientific">Botryotinia convoluta</name>
    <dbReference type="NCBI Taxonomy" id="54673"/>
    <lineage>
        <taxon>Eukaryota</taxon>
        <taxon>Fungi</taxon>
        <taxon>Dikarya</taxon>
        <taxon>Ascomycota</taxon>
        <taxon>Pezizomycotina</taxon>
        <taxon>Leotiomycetes</taxon>
        <taxon>Helotiales</taxon>
        <taxon>Sclerotiniaceae</taxon>
        <taxon>Botryotinia</taxon>
    </lineage>
</organism>
<evidence type="ECO:0000313" key="1">
    <source>
        <dbReference type="EMBL" id="TGO63866.1"/>
    </source>
</evidence>
<sequence length="115" mass="13119">MFPLAIMSNYTVRKLQKREQLDVVVDVIFRAQYSPYMPLSSIFFPVAGYSLEERAAGVAASKDRLLKEHLAANSATNNWIFVEERESLQIVGGCLWKWHDGNPFPDGIPKPSVYW</sequence>
<dbReference type="AlphaFoldDB" id="A0A4Z1IR90"/>
<dbReference type="OrthoDB" id="410198at2759"/>
<keyword evidence="2" id="KW-1185">Reference proteome</keyword>
<proteinExistence type="predicted"/>